<dbReference type="InterPro" id="IPR005225">
    <property type="entry name" value="Small_GTP-bd"/>
</dbReference>
<keyword evidence="7 8" id="KW-0342">GTP-binding</keyword>
<dbReference type="GO" id="GO:0046872">
    <property type="term" value="F:metal ion binding"/>
    <property type="evidence" value="ECO:0007669"/>
    <property type="project" value="UniProtKB-KW"/>
</dbReference>
<evidence type="ECO:0000256" key="9">
    <source>
        <dbReference type="RuleBase" id="RU003313"/>
    </source>
</evidence>
<comment type="caution">
    <text evidence="8">Lacks conserved residue(s) required for the propagation of feature annotation.</text>
</comment>
<feature type="binding site" evidence="8">
    <location>
        <position position="26"/>
    </location>
    <ligand>
        <name>(6S)-5-formyl-5,6,7,8-tetrahydrofolate</name>
        <dbReference type="ChEBI" id="CHEBI:57457"/>
    </ligand>
</feature>
<comment type="subcellular location">
    <subcellularLocation>
        <location evidence="8">Cytoplasm</location>
    </subcellularLocation>
</comment>
<organism evidence="11 12">
    <name type="scientific">Aquibium carbonis</name>
    <dbReference type="NCBI Taxonomy" id="2495581"/>
    <lineage>
        <taxon>Bacteria</taxon>
        <taxon>Pseudomonadati</taxon>
        <taxon>Pseudomonadota</taxon>
        <taxon>Alphaproteobacteria</taxon>
        <taxon>Hyphomicrobiales</taxon>
        <taxon>Phyllobacteriaceae</taxon>
        <taxon>Aquibium</taxon>
    </lineage>
</organism>
<dbReference type="OrthoDB" id="9805918at2"/>
<feature type="binding site" evidence="8">
    <location>
        <begin position="274"/>
        <end position="277"/>
    </location>
    <ligand>
        <name>GTP</name>
        <dbReference type="ChEBI" id="CHEBI:37565"/>
    </ligand>
</feature>
<name>A0A429Z348_9HYPH</name>
<evidence type="ECO:0000256" key="1">
    <source>
        <dbReference type="ARBA" id="ARBA00011043"/>
    </source>
</evidence>
<dbReference type="EMBL" id="RWKW01000004">
    <property type="protein sequence ID" value="RST88141.1"/>
    <property type="molecule type" value="Genomic_DNA"/>
</dbReference>
<comment type="cofactor">
    <cofactor evidence="8">
        <name>K(+)</name>
        <dbReference type="ChEBI" id="CHEBI:29103"/>
    </cofactor>
    <text evidence="8">Binds 1 potassium ion per subunit.</text>
</comment>
<evidence type="ECO:0000313" key="12">
    <source>
        <dbReference type="Proteomes" id="UP000278398"/>
    </source>
</evidence>
<dbReference type="EC" id="3.6.-.-" evidence="8"/>
<comment type="subunit">
    <text evidence="8">Homodimer. Heterotetramer of two MnmE and two MnmG subunits.</text>
</comment>
<dbReference type="InterPro" id="IPR031168">
    <property type="entry name" value="G_TrmE"/>
</dbReference>
<keyword evidence="3 8" id="KW-0547">Nucleotide-binding</keyword>
<evidence type="ECO:0000256" key="5">
    <source>
        <dbReference type="ARBA" id="ARBA00022842"/>
    </source>
</evidence>
<protein>
    <recommendedName>
        <fullName evidence="8">tRNA modification GTPase MnmE</fullName>
        <ecNumber evidence="8">3.6.-.-</ecNumber>
    </recommendedName>
</protein>
<dbReference type="Gene3D" id="3.40.50.300">
    <property type="entry name" value="P-loop containing nucleotide triphosphate hydrolases"/>
    <property type="match status" value="1"/>
</dbReference>
<feature type="binding site" evidence="8">
    <location>
        <begin position="249"/>
        <end position="255"/>
    </location>
    <ligand>
        <name>GTP</name>
        <dbReference type="ChEBI" id="CHEBI:37565"/>
    </ligand>
</feature>
<dbReference type="InterPro" id="IPR018948">
    <property type="entry name" value="GTP-bd_TrmE_N"/>
</dbReference>
<dbReference type="Pfam" id="PF01926">
    <property type="entry name" value="MMR_HSR1"/>
    <property type="match status" value="1"/>
</dbReference>
<gene>
    <name evidence="8 11" type="primary">mnmE</name>
    <name evidence="8" type="synonym">trmE</name>
    <name evidence="11" type="ORF">EJC49_02100</name>
</gene>
<dbReference type="Proteomes" id="UP000278398">
    <property type="component" value="Unassembled WGS sequence"/>
</dbReference>
<feature type="binding site" evidence="8">
    <location>
        <position position="445"/>
    </location>
    <ligand>
        <name>(6S)-5-formyl-5,6,7,8-tetrahydrofolate</name>
        <dbReference type="ChEBI" id="CHEBI:57457"/>
    </ligand>
</feature>
<dbReference type="PROSITE" id="PS51709">
    <property type="entry name" value="G_TRME"/>
    <property type="match status" value="1"/>
</dbReference>
<keyword evidence="2 8" id="KW-0819">tRNA processing</keyword>
<dbReference type="Pfam" id="PF12631">
    <property type="entry name" value="MnmE_helical"/>
    <property type="match status" value="1"/>
</dbReference>
<dbReference type="HAMAP" id="MF_00379">
    <property type="entry name" value="GTPase_MnmE"/>
    <property type="match status" value="1"/>
</dbReference>
<feature type="binding site" evidence="8">
    <location>
        <position position="234"/>
    </location>
    <ligand>
        <name>Mg(2+)</name>
        <dbReference type="ChEBI" id="CHEBI:18420"/>
    </ligand>
</feature>
<proteinExistence type="inferred from homology"/>
<dbReference type="InterPro" id="IPR006073">
    <property type="entry name" value="GTP-bd"/>
</dbReference>
<dbReference type="GO" id="GO:0005737">
    <property type="term" value="C:cytoplasm"/>
    <property type="evidence" value="ECO:0007669"/>
    <property type="project" value="UniProtKB-SubCell"/>
</dbReference>
<evidence type="ECO:0000256" key="7">
    <source>
        <dbReference type="ARBA" id="ARBA00023134"/>
    </source>
</evidence>
<evidence type="ECO:0000256" key="8">
    <source>
        <dbReference type="HAMAP-Rule" id="MF_00379"/>
    </source>
</evidence>
<feature type="binding site" evidence="8">
    <location>
        <position position="123"/>
    </location>
    <ligand>
        <name>(6S)-5-formyl-5,6,7,8-tetrahydrofolate</name>
        <dbReference type="ChEBI" id="CHEBI:57457"/>
    </ligand>
</feature>
<evidence type="ECO:0000256" key="6">
    <source>
        <dbReference type="ARBA" id="ARBA00022958"/>
    </source>
</evidence>
<dbReference type="Gene3D" id="3.30.1360.120">
    <property type="entry name" value="Probable tRNA modification gtpase trme, domain 1"/>
    <property type="match status" value="1"/>
</dbReference>
<reference evidence="11 12" key="1">
    <citation type="submission" date="2018-12" db="EMBL/GenBank/DDBJ databases">
        <title>Mesorhizobium carbonis sp. nov., isolated from coal mine water.</title>
        <authorList>
            <person name="Xin W."/>
            <person name="Xu Z."/>
            <person name="Xiang F."/>
            <person name="Zhang J."/>
            <person name="Xi L."/>
            <person name="Liu J."/>
        </authorList>
    </citation>
    <scope>NUCLEOTIDE SEQUENCE [LARGE SCALE GENOMIC DNA]</scope>
    <source>
        <strain evidence="11 12">B2.3</strain>
    </source>
</reference>
<dbReference type="NCBIfam" id="TIGR00231">
    <property type="entry name" value="small_GTP"/>
    <property type="match status" value="1"/>
</dbReference>
<keyword evidence="5 8" id="KW-0460">Magnesium</keyword>
<keyword evidence="8" id="KW-0479">Metal-binding</keyword>
<dbReference type="PANTHER" id="PTHR42714:SF2">
    <property type="entry name" value="TRNA MODIFICATION GTPASE GTPBP3, MITOCHONDRIAL"/>
    <property type="match status" value="1"/>
</dbReference>
<dbReference type="FunFam" id="3.30.1360.120:FF:000007">
    <property type="entry name" value="tRNA modification GTPase GTPBP3, mitochondrial"/>
    <property type="match status" value="1"/>
</dbReference>
<evidence type="ECO:0000256" key="4">
    <source>
        <dbReference type="ARBA" id="ARBA00022801"/>
    </source>
</evidence>
<dbReference type="Gene3D" id="1.20.120.430">
    <property type="entry name" value="tRNA modification GTPase MnmE domain 2"/>
    <property type="match status" value="1"/>
</dbReference>
<keyword evidence="8" id="KW-0963">Cytoplasm</keyword>
<feature type="domain" description="TrmE-type G" evidence="10">
    <location>
        <begin position="220"/>
        <end position="369"/>
    </location>
</feature>
<dbReference type="GO" id="GO:0002098">
    <property type="term" value="P:tRNA wobble uridine modification"/>
    <property type="evidence" value="ECO:0007669"/>
    <property type="project" value="TreeGrafter"/>
</dbReference>
<dbReference type="NCBIfam" id="TIGR00450">
    <property type="entry name" value="mnmE_trmE_thdF"/>
    <property type="match status" value="1"/>
</dbReference>
<dbReference type="AlphaFoldDB" id="A0A429Z348"/>
<dbReference type="CDD" id="cd04164">
    <property type="entry name" value="trmE"/>
    <property type="match status" value="1"/>
</dbReference>
<dbReference type="PANTHER" id="PTHR42714">
    <property type="entry name" value="TRNA MODIFICATION GTPASE GTPBP3"/>
    <property type="match status" value="1"/>
</dbReference>
<dbReference type="GO" id="GO:0005525">
    <property type="term" value="F:GTP binding"/>
    <property type="evidence" value="ECO:0007669"/>
    <property type="project" value="UniProtKB-UniRule"/>
</dbReference>
<dbReference type="InterPro" id="IPR027417">
    <property type="entry name" value="P-loop_NTPase"/>
</dbReference>
<keyword evidence="6 8" id="KW-0630">Potassium</keyword>
<evidence type="ECO:0000256" key="3">
    <source>
        <dbReference type="ARBA" id="ARBA00022741"/>
    </source>
</evidence>
<evidence type="ECO:0000256" key="2">
    <source>
        <dbReference type="ARBA" id="ARBA00022694"/>
    </source>
</evidence>
<keyword evidence="12" id="KW-1185">Reference proteome</keyword>
<dbReference type="InterPro" id="IPR025867">
    <property type="entry name" value="MnmE_helical"/>
</dbReference>
<comment type="function">
    <text evidence="8">Exhibits a very high intrinsic GTPase hydrolysis rate. Involved in the addition of a carboxymethylaminomethyl (cmnm) group at the wobble position (U34) of certain tRNAs, forming tRNA-cmnm(5)s(2)U34.</text>
</comment>
<dbReference type="GO" id="GO:0003924">
    <property type="term" value="F:GTPase activity"/>
    <property type="evidence" value="ECO:0007669"/>
    <property type="project" value="UniProtKB-UniRule"/>
</dbReference>
<keyword evidence="4 8" id="KW-0378">Hydrolase</keyword>
<dbReference type="InterPro" id="IPR027368">
    <property type="entry name" value="MnmE_dom2"/>
</dbReference>
<dbReference type="Pfam" id="PF10396">
    <property type="entry name" value="TrmE_N"/>
    <property type="match status" value="1"/>
</dbReference>
<dbReference type="InterPro" id="IPR027266">
    <property type="entry name" value="TrmE/GcvT-like"/>
</dbReference>
<dbReference type="NCBIfam" id="NF003661">
    <property type="entry name" value="PRK05291.1-3"/>
    <property type="match status" value="1"/>
</dbReference>
<feature type="binding site" evidence="8">
    <location>
        <begin position="230"/>
        <end position="235"/>
    </location>
    <ligand>
        <name>GTP</name>
        <dbReference type="ChEBI" id="CHEBI:37565"/>
    </ligand>
</feature>
<evidence type="ECO:0000313" key="11">
    <source>
        <dbReference type="EMBL" id="RST88141.1"/>
    </source>
</evidence>
<feature type="binding site" evidence="8">
    <location>
        <position position="255"/>
    </location>
    <ligand>
        <name>Mg(2+)</name>
        <dbReference type="ChEBI" id="CHEBI:18420"/>
    </ligand>
</feature>
<dbReference type="SUPFAM" id="SSF52540">
    <property type="entry name" value="P-loop containing nucleoside triphosphate hydrolases"/>
    <property type="match status" value="1"/>
</dbReference>
<feature type="binding site" evidence="8">
    <location>
        <position position="83"/>
    </location>
    <ligand>
        <name>(6S)-5-formyl-5,6,7,8-tetrahydrofolate</name>
        <dbReference type="ChEBI" id="CHEBI:57457"/>
    </ligand>
</feature>
<dbReference type="GO" id="GO:0030488">
    <property type="term" value="P:tRNA methylation"/>
    <property type="evidence" value="ECO:0007669"/>
    <property type="project" value="TreeGrafter"/>
</dbReference>
<evidence type="ECO:0000259" key="10">
    <source>
        <dbReference type="PROSITE" id="PS51709"/>
    </source>
</evidence>
<comment type="caution">
    <text evidence="11">The sequence shown here is derived from an EMBL/GenBank/DDBJ whole genome shotgun (WGS) entry which is preliminary data.</text>
</comment>
<dbReference type="InterPro" id="IPR004520">
    <property type="entry name" value="GTPase_MnmE"/>
</dbReference>
<sequence length="445" mass="47775">MQSRPDMDTIFALSSGRLPAGLAVIRLSGPAAFEAVRAMAGDLPPPRYMARRAFRTPTGALLDRGLLVIFPGPASFTGEDCAELHLHGGKAVVAAVSRELANIPGIRIAEAGEFSQRAFTNGKFDLTTAEALADLIEAETEAQRRFAVENASGRNATLYARWRDVLIQGRALIEAELDFPEEDDVPGSVSPQVWASVEDLVREIDAHLVHQRSGEIIRDGFRVAIVGAPNAGKSSLLNALARRDVAIVSDEPGTTRDTVEVALDLEGLKVILTDTAGIRETTGTIEREGIARARAAADRADLVLLVKDGTGPAAPDAAWPAKRTLTVWSKTDLLDDTDSRETSPDAIRISTLTGDGVADLVARITAEAVKAVARTADPLPFRERHVNELTAARRALDSFIHSRDAPLELAAEQLRMASDSLARIIGVIDTEDLLDVVFSRFCIGK</sequence>
<dbReference type="PRINTS" id="PR00326">
    <property type="entry name" value="GTP1OBG"/>
</dbReference>
<dbReference type="RefSeq" id="WP_126697803.1">
    <property type="nucleotide sequence ID" value="NZ_RWKW01000004.1"/>
</dbReference>
<accession>A0A429Z348</accession>
<comment type="similarity">
    <text evidence="1 8 9">Belongs to the TRAFAC class TrmE-Era-EngA-EngB-Septin-like GTPase superfamily. TrmE GTPase family.</text>
</comment>
<dbReference type="CDD" id="cd14858">
    <property type="entry name" value="TrmE_N"/>
    <property type="match status" value="1"/>
</dbReference>